<organism evidence="1 2">
    <name type="scientific">Erythranthe guttata</name>
    <name type="common">Yellow monkey flower</name>
    <name type="synonym">Mimulus guttatus</name>
    <dbReference type="NCBI Taxonomy" id="4155"/>
    <lineage>
        <taxon>Eukaryota</taxon>
        <taxon>Viridiplantae</taxon>
        <taxon>Streptophyta</taxon>
        <taxon>Embryophyta</taxon>
        <taxon>Tracheophyta</taxon>
        <taxon>Spermatophyta</taxon>
        <taxon>Magnoliopsida</taxon>
        <taxon>eudicotyledons</taxon>
        <taxon>Gunneridae</taxon>
        <taxon>Pentapetalae</taxon>
        <taxon>asterids</taxon>
        <taxon>lamiids</taxon>
        <taxon>Lamiales</taxon>
        <taxon>Phrymaceae</taxon>
        <taxon>Erythranthe</taxon>
    </lineage>
</organism>
<keyword evidence="2" id="KW-1185">Reference proteome</keyword>
<reference evidence="1 2" key="1">
    <citation type="journal article" date="2013" name="Proc. Natl. Acad. Sci. U.S.A.">
        <title>Fine-scale variation in meiotic recombination in Mimulus inferred from population shotgun sequencing.</title>
        <authorList>
            <person name="Hellsten U."/>
            <person name="Wright K.M."/>
            <person name="Jenkins J."/>
            <person name="Shu S."/>
            <person name="Yuan Y."/>
            <person name="Wessler S.R."/>
            <person name="Schmutz J."/>
            <person name="Willis J.H."/>
            <person name="Rokhsar D.S."/>
        </authorList>
    </citation>
    <scope>NUCLEOTIDE SEQUENCE [LARGE SCALE GENOMIC DNA]</scope>
    <source>
        <strain evidence="2">cv. DUN x IM62</strain>
    </source>
</reference>
<gene>
    <name evidence="1" type="ORF">MIMGU_mgv1a017372mg</name>
</gene>
<name>A0A022QQJ1_ERYGU</name>
<evidence type="ECO:0000313" key="2">
    <source>
        <dbReference type="Proteomes" id="UP000030748"/>
    </source>
</evidence>
<dbReference type="Proteomes" id="UP000030748">
    <property type="component" value="Unassembled WGS sequence"/>
</dbReference>
<protein>
    <submittedName>
        <fullName evidence="1">Uncharacterized protein</fullName>
    </submittedName>
</protein>
<dbReference type="EMBL" id="KI631137">
    <property type="protein sequence ID" value="EYU29859.1"/>
    <property type="molecule type" value="Genomic_DNA"/>
</dbReference>
<sequence>MIIPTKIEHMQKFPIAVRTFWKCPTWFVLSTRWAALPKKVWTPVAMTTASISPCLHVDPEKTSSDGLFVTGRDSPFNAD</sequence>
<evidence type="ECO:0000313" key="1">
    <source>
        <dbReference type="EMBL" id="EYU29859.1"/>
    </source>
</evidence>
<accession>A0A022QQJ1</accession>
<dbReference type="AlphaFoldDB" id="A0A022QQJ1"/>
<proteinExistence type="predicted"/>